<reference evidence="1" key="2">
    <citation type="submission" date="2022-08" db="UniProtKB">
        <authorList>
            <consortium name="EnsemblMetazoa"/>
        </authorList>
    </citation>
    <scope>IDENTIFICATION</scope>
    <source>
        <strain evidence="1">STECLA/ALBI9_A</strain>
    </source>
</reference>
<dbReference type="SMART" id="SM00360">
    <property type="entry name" value="RRM"/>
    <property type="match status" value="1"/>
</dbReference>
<dbReference type="InterPro" id="IPR012677">
    <property type="entry name" value="Nucleotide-bd_a/b_plait_sf"/>
</dbReference>
<evidence type="ECO:0000313" key="2">
    <source>
        <dbReference type="Proteomes" id="UP000069272"/>
    </source>
</evidence>
<dbReference type="FunFam" id="3.30.70.330:FF:000494">
    <property type="entry name" value="28 kDa ribonucleoprotein, chloroplastic"/>
    <property type="match status" value="1"/>
</dbReference>
<dbReference type="GO" id="GO:0003723">
    <property type="term" value="F:RNA binding"/>
    <property type="evidence" value="ECO:0007669"/>
    <property type="project" value="UniProtKB-UniRule"/>
</dbReference>
<dbReference type="SUPFAM" id="SSF54928">
    <property type="entry name" value="RNA-binding domain, RBD"/>
    <property type="match status" value="1"/>
</dbReference>
<dbReference type="PANTHER" id="PTHR11176">
    <property type="entry name" value="BOULE-RELATED"/>
    <property type="match status" value="1"/>
</dbReference>
<keyword evidence="2" id="KW-1185">Reference proteome</keyword>
<dbReference type="InterPro" id="IPR000504">
    <property type="entry name" value="RRM_dom"/>
</dbReference>
<accession>A0A182FJP1</accession>
<dbReference type="STRING" id="7167.A0A182FJP1"/>
<dbReference type="Gene3D" id="3.30.70.330">
    <property type="match status" value="1"/>
</dbReference>
<organism evidence="1 2">
    <name type="scientific">Anopheles albimanus</name>
    <name type="common">New world malaria mosquito</name>
    <dbReference type="NCBI Taxonomy" id="7167"/>
    <lineage>
        <taxon>Eukaryota</taxon>
        <taxon>Metazoa</taxon>
        <taxon>Ecdysozoa</taxon>
        <taxon>Arthropoda</taxon>
        <taxon>Hexapoda</taxon>
        <taxon>Insecta</taxon>
        <taxon>Pterygota</taxon>
        <taxon>Neoptera</taxon>
        <taxon>Endopterygota</taxon>
        <taxon>Diptera</taxon>
        <taxon>Nematocera</taxon>
        <taxon>Culicoidea</taxon>
        <taxon>Culicidae</taxon>
        <taxon>Anophelinae</taxon>
        <taxon>Anopheles</taxon>
    </lineage>
</organism>
<dbReference type="Proteomes" id="UP000069272">
    <property type="component" value="Chromosome X"/>
</dbReference>
<dbReference type="Pfam" id="PF00076">
    <property type="entry name" value="RRM_1"/>
    <property type="match status" value="1"/>
</dbReference>
<name>A0A182FJP1_ANOAL</name>
<reference evidence="1 2" key="1">
    <citation type="journal article" date="2017" name="G3 (Bethesda)">
        <title>The Physical Genome Mapping of Anopheles albimanus Corrected Scaffold Misassemblies and Identified Interarm Rearrangements in Genus Anopheles.</title>
        <authorList>
            <person name="Artemov G.N."/>
            <person name="Peery A.N."/>
            <person name="Jiang X."/>
            <person name="Tu Z."/>
            <person name="Stegniy V.N."/>
            <person name="Sharakhova M.V."/>
            <person name="Sharakhov I.V."/>
        </authorList>
    </citation>
    <scope>NUCLEOTIDE SEQUENCE [LARGE SCALE GENOMIC DNA]</scope>
    <source>
        <strain evidence="1 2">ALBI9_A</strain>
    </source>
</reference>
<dbReference type="PROSITE" id="PS50102">
    <property type="entry name" value="RRM"/>
    <property type="match status" value="1"/>
</dbReference>
<dbReference type="InterPro" id="IPR035979">
    <property type="entry name" value="RBD_domain_sf"/>
</dbReference>
<proteinExistence type="predicted"/>
<dbReference type="VEuPathDB" id="VectorBase:AALB006736"/>
<sequence length="93" mass="10449">MPAVLAGGMSASSARSLKIFVGNIAWTVGHRELRNYFSQFGKVSWAQVVFDRKTGLSKGYGFVSFQKKAALENLERNQKHILDNTPIFFQHTD</sequence>
<dbReference type="VEuPathDB" id="VectorBase:AALB20_027053"/>
<dbReference type="PANTHER" id="PTHR11176:SF61">
    <property type="entry name" value="SRA STEM-LOOP INTERACTING RNA BINDING PROTEIN"/>
    <property type="match status" value="1"/>
</dbReference>
<protein>
    <submittedName>
        <fullName evidence="1">Uncharacterized protein</fullName>
    </submittedName>
</protein>
<evidence type="ECO:0000313" key="1">
    <source>
        <dbReference type="EnsemblMetazoa" id="AALB006736-PA"/>
    </source>
</evidence>
<dbReference type="EnsemblMetazoa" id="AALB006736-RA">
    <property type="protein sequence ID" value="AALB006736-PA"/>
    <property type="gene ID" value="AALB006736"/>
</dbReference>
<dbReference type="AlphaFoldDB" id="A0A182FJP1"/>